<dbReference type="RefSeq" id="WP_072726446.1">
    <property type="nucleotide sequence ID" value="NZ_FQXH01000038.1"/>
</dbReference>
<dbReference type="Proteomes" id="UP000242520">
    <property type="component" value="Unassembled WGS sequence"/>
</dbReference>
<feature type="chain" id="PRO_5038610318" evidence="2">
    <location>
        <begin position="22"/>
        <end position="191"/>
    </location>
</feature>
<sequence>MKKLGASLVICTLLASNNVLAFADATPIKAVEQKQIIKKEELKKEELKDKSTEKKEIEKNEELKNTSIEIIKPDSDYTVTTNEKIVISGKGEEGSSVSVEVYSKKDEIYERTQTKNLEISAIGFFVTEVKLSPGENKIVVKYKDNEEKENEKVKIVKYKKIENPQDIKKDMDELKDKGIKDIFKDIISSVK</sequence>
<dbReference type="AlphaFoldDB" id="A0A1M5TN46"/>
<evidence type="ECO:0000313" key="4">
    <source>
        <dbReference type="Proteomes" id="UP000242520"/>
    </source>
</evidence>
<evidence type="ECO:0000313" key="3">
    <source>
        <dbReference type="EMBL" id="SHH52225.1"/>
    </source>
</evidence>
<keyword evidence="2" id="KW-0732">Signal</keyword>
<feature type="signal peptide" evidence="2">
    <location>
        <begin position="1"/>
        <end position="21"/>
    </location>
</feature>
<name>A0A1M5TN46_9FIRM</name>
<feature type="coiled-coil region" evidence="1">
    <location>
        <begin position="30"/>
        <end position="60"/>
    </location>
</feature>
<protein>
    <submittedName>
        <fullName evidence="3">Uncharacterized protein</fullName>
    </submittedName>
</protein>
<dbReference type="InterPro" id="IPR013783">
    <property type="entry name" value="Ig-like_fold"/>
</dbReference>
<keyword evidence="1" id="KW-0175">Coiled coil</keyword>
<organism evidence="3 4">
    <name type="scientific">Tepidibacter thalassicus DSM 15285</name>
    <dbReference type="NCBI Taxonomy" id="1123350"/>
    <lineage>
        <taxon>Bacteria</taxon>
        <taxon>Bacillati</taxon>
        <taxon>Bacillota</taxon>
        <taxon>Clostridia</taxon>
        <taxon>Peptostreptococcales</taxon>
        <taxon>Peptostreptococcaceae</taxon>
        <taxon>Tepidibacter</taxon>
    </lineage>
</organism>
<evidence type="ECO:0000256" key="2">
    <source>
        <dbReference type="SAM" id="SignalP"/>
    </source>
</evidence>
<evidence type="ECO:0000256" key="1">
    <source>
        <dbReference type="SAM" id="Coils"/>
    </source>
</evidence>
<proteinExistence type="predicted"/>
<reference evidence="4" key="1">
    <citation type="submission" date="2016-11" db="EMBL/GenBank/DDBJ databases">
        <authorList>
            <person name="Varghese N."/>
            <person name="Submissions S."/>
        </authorList>
    </citation>
    <scope>NUCLEOTIDE SEQUENCE [LARGE SCALE GENOMIC DNA]</scope>
    <source>
        <strain evidence="4">DSM 15285</strain>
    </source>
</reference>
<dbReference type="OrthoDB" id="1707275at2"/>
<keyword evidence="4" id="KW-1185">Reference proteome</keyword>
<gene>
    <name evidence="3" type="ORF">SAMN02744040_02241</name>
</gene>
<dbReference type="STRING" id="1123350.SAMN02744040_02241"/>
<dbReference type="Gene3D" id="2.60.40.10">
    <property type="entry name" value="Immunoglobulins"/>
    <property type="match status" value="1"/>
</dbReference>
<dbReference type="EMBL" id="FQXH01000038">
    <property type="protein sequence ID" value="SHH52225.1"/>
    <property type="molecule type" value="Genomic_DNA"/>
</dbReference>
<accession>A0A1M5TN46</accession>